<sequence>MKIIVIGGTGAIGSRVVNNLNARGHEAISASPRSGVNAVTGEGLADALRGAQVVVDVANSPSWEDNAVLEFFQTSTQNILAAAKAAGVGHYVALSIVGADRLPDSGYMRAKVAQENLMKAGDVPYTIVRATQFMEFLGGIADASGGGDEIRLTTSLLQPIAADDVAAAVTDVALESPANATLDIAGPVAYPMAEIVGAYLQAKGDKRRIIADDQTGYFGAALAKRALVPAGEARIGATSFDQWLQRQGLLALAK</sequence>
<keyword evidence="4" id="KW-1185">Reference proteome</keyword>
<dbReference type="PANTHER" id="PTHR42748:SF3">
    <property type="entry name" value="BLL4366 PROTEIN"/>
    <property type="match status" value="1"/>
</dbReference>
<gene>
    <name evidence="3" type="ORF">PLANPX_2158</name>
</gene>
<dbReference type="Pfam" id="PF13460">
    <property type="entry name" value="NAD_binding_10"/>
    <property type="match status" value="1"/>
</dbReference>
<proteinExistence type="predicted"/>
<dbReference type="InterPro" id="IPR036291">
    <property type="entry name" value="NAD(P)-bd_dom_sf"/>
</dbReference>
<organism evidence="3 4">
    <name type="scientific">Lacipirellula parvula</name>
    <dbReference type="NCBI Taxonomy" id="2650471"/>
    <lineage>
        <taxon>Bacteria</taxon>
        <taxon>Pseudomonadati</taxon>
        <taxon>Planctomycetota</taxon>
        <taxon>Planctomycetia</taxon>
        <taxon>Pirellulales</taxon>
        <taxon>Lacipirellulaceae</taxon>
        <taxon>Lacipirellula</taxon>
    </lineage>
</organism>
<keyword evidence="1" id="KW-0521">NADP</keyword>
<dbReference type="EMBL" id="AP021861">
    <property type="protein sequence ID" value="BBO32546.1"/>
    <property type="molecule type" value="Genomic_DNA"/>
</dbReference>
<reference evidence="4" key="1">
    <citation type="submission" date="2019-10" db="EMBL/GenBank/DDBJ databases">
        <title>Lacipirellula parvula gen. nov., sp. nov., representing a lineage of planctomycetes widespread in freshwater anoxic habitats, and description of the family Lacipirellulaceae.</title>
        <authorList>
            <person name="Dedysh S.N."/>
            <person name="Kulichevskaya I.S."/>
            <person name="Beletsky A.V."/>
            <person name="Rakitin A.L."/>
            <person name="Mardanov A.V."/>
            <person name="Ivanova A.A."/>
            <person name="Saltykova V.X."/>
            <person name="Rijpstra W.I.C."/>
            <person name="Sinninghe Damste J.S."/>
            <person name="Ravin N.V."/>
        </authorList>
    </citation>
    <scope>NUCLEOTIDE SEQUENCE [LARGE SCALE GENOMIC DNA]</scope>
    <source>
        <strain evidence="4">PX69</strain>
    </source>
</reference>
<evidence type="ECO:0000313" key="3">
    <source>
        <dbReference type="EMBL" id="BBO32546.1"/>
    </source>
</evidence>
<dbReference type="KEGG" id="lpav:PLANPX_2158"/>
<name>A0A5K7XDX5_9BACT</name>
<dbReference type="Proteomes" id="UP000326837">
    <property type="component" value="Chromosome"/>
</dbReference>
<dbReference type="SUPFAM" id="SSF51735">
    <property type="entry name" value="NAD(P)-binding Rossmann-fold domains"/>
    <property type="match status" value="1"/>
</dbReference>
<dbReference type="InterPro" id="IPR016040">
    <property type="entry name" value="NAD(P)-bd_dom"/>
</dbReference>
<evidence type="ECO:0000313" key="4">
    <source>
        <dbReference type="Proteomes" id="UP000326837"/>
    </source>
</evidence>
<feature type="domain" description="NAD(P)-binding" evidence="2">
    <location>
        <begin position="7"/>
        <end position="173"/>
    </location>
</feature>
<accession>A0A5K7XDX5</accession>
<dbReference type="AlphaFoldDB" id="A0A5K7XDX5"/>
<dbReference type="RefSeq" id="WP_152098495.1">
    <property type="nucleotide sequence ID" value="NZ_AP021861.1"/>
</dbReference>
<dbReference type="Gene3D" id="3.40.50.720">
    <property type="entry name" value="NAD(P)-binding Rossmann-like Domain"/>
    <property type="match status" value="1"/>
</dbReference>
<evidence type="ECO:0000256" key="1">
    <source>
        <dbReference type="ARBA" id="ARBA00022857"/>
    </source>
</evidence>
<protein>
    <submittedName>
        <fullName evidence="3">Putative secreted protein</fullName>
    </submittedName>
</protein>
<dbReference type="PANTHER" id="PTHR42748">
    <property type="entry name" value="NITROGEN METABOLITE REPRESSION PROTEIN NMRA FAMILY MEMBER"/>
    <property type="match status" value="1"/>
</dbReference>
<evidence type="ECO:0000259" key="2">
    <source>
        <dbReference type="Pfam" id="PF13460"/>
    </source>
</evidence>
<dbReference type="InterPro" id="IPR051164">
    <property type="entry name" value="NmrA-like_oxidored"/>
</dbReference>